<evidence type="ECO:0000256" key="5">
    <source>
        <dbReference type="ARBA" id="ARBA00023136"/>
    </source>
</evidence>
<dbReference type="SUPFAM" id="SSF103481">
    <property type="entry name" value="Multidrug resistance efflux transporter EmrE"/>
    <property type="match status" value="2"/>
</dbReference>
<evidence type="ECO:0000313" key="7">
    <source>
        <dbReference type="EMBL" id="BAE51612.1"/>
    </source>
</evidence>
<evidence type="ECO:0000259" key="6">
    <source>
        <dbReference type="Pfam" id="PF00892"/>
    </source>
</evidence>
<evidence type="ECO:0000313" key="8">
    <source>
        <dbReference type="Proteomes" id="UP000007058"/>
    </source>
</evidence>
<dbReference type="OrthoDB" id="7850605at2"/>
<dbReference type="InterPro" id="IPR050638">
    <property type="entry name" value="AA-Vitamin_Transporters"/>
</dbReference>
<dbReference type="InterPro" id="IPR037185">
    <property type="entry name" value="EmrE-like"/>
</dbReference>
<keyword evidence="5" id="KW-0472">Membrane</keyword>
<dbReference type="EMBL" id="AP007255">
    <property type="protein sequence ID" value="BAE51612.1"/>
    <property type="molecule type" value="Genomic_DNA"/>
</dbReference>
<dbReference type="GO" id="GO:0016020">
    <property type="term" value="C:membrane"/>
    <property type="evidence" value="ECO:0007669"/>
    <property type="project" value="UniProtKB-SubCell"/>
</dbReference>
<evidence type="ECO:0000256" key="1">
    <source>
        <dbReference type="ARBA" id="ARBA00004141"/>
    </source>
</evidence>
<accession>Q2W3G3</accession>
<keyword evidence="8" id="KW-1185">Reference proteome</keyword>
<feature type="domain" description="EamA" evidence="6">
    <location>
        <begin position="2"/>
        <end position="135"/>
    </location>
</feature>
<dbReference type="PANTHER" id="PTHR32322">
    <property type="entry name" value="INNER MEMBRANE TRANSPORTER"/>
    <property type="match status" value="1"/>
</dbReference>
<dbReference type="KEGG" id="mag:amb2808"/>
<dbReference type="HOGENOM" id="CLU_033863_5_0_5"/>
<dbReference type="RefSeq" id="WP_011385186.1">
    <property type="nucleotide sequence ID" value="NC_007626.1"/>
</dbReference>
<evidence type="ECO:0000256" key="3">
    <source>
        <dbReference type="ARBA" id="ARBA00022692"/>
    </source>
</evidence>
<dbReference type="PANTHER" id="PTHR32322:SF2">
    <property type="entry name" value="EAMA DOMAIN-CONTAINING PROTEIN"/>
    <property type="match status" value="1"/>
</dbReference>
<comment type="similarity">
    <text evidence="2">Belongs to the EamA transporter family.</text>
</comment>
<gene>
    <name evidence="7" type="ordered locus">amb2808</name>
</gene>
<comment type="subcellular location">
    <subcellularLocation>
        <location evidence="1">Membrane</location>
        <topology evidence="1">Multi-pass membrane protein</topology>
    </subcellularLocation>
</comment>
<evidence type="ECO:0000256" key="2">
    <source>
        <dbReference type="ARBA" id="ARBA00007362"/>
    </source>
</evidence>
<organism evidence="7 8">
    <name type="scientific">Paramagnetospirillum magneticum (strain ATCC 700264 / AMB-1)</name>
    <name type="common">Magnetospirillum magneticum</name>
    <dbReference type="NCBI Taxonomy" id="342108"/>
    <lineage>
        <taxon>Bacteria</taxon>
        <taxon>Pseudomonadati</taxon>
        <taxon>Pseudomonadota</taxon>
        <taxon>Alphaproteobacteria</taxon>
        <taxon>Rhodospirillales</taxon>
        <taxon>Magnetospirillaceae</taxon>
        <taxon>Paramagnetospirillum</taxon>
    </lineage>
</organism>
<proteinExistence type="inferred from homology"/>
<sequence length="295" mass="30896">MRAVILLALLVLIWGGNWPIMKIGLAHIQPLWFCAFRLALGVVSMVIILVPLGRLRLPPRGDWPVLMSLGLLNMALFMVLSNLALLVVPAGRSAILAYTTPLWVAPGAALFLGEKLTGGRMAGVLLGLGGIVVLFNPLSFDWGNHDAVVGNLMLLAAALVWAAAILHVRGHRWCSSPLDLAPWQMVIGLVPVAAAALIEGAPRPDGSFELAWTLIYNGTLATAFAFWAAVTVNRLLPALTVSLSFLCVPAGGLVFSALMLGEGLSLTNVAGLALIAGGVGIVALVGARERRAASA</sequence>
<dbReference type="AlphaFoldDB" id="Q2W3G3"/>
<keyword evidence="3" id="KW-0812">Transmembrane</keyword>
<dbReference type="InterPro" id="IPR000620">
    <property type="entry name" value="EamA_dom"/>
</dbReference>
<dbReference type="Proteomes" id="UP000007058">
    <property type="component" value="Chromosome"/>
</dbReference>
<feature type="domain" description="EamA" evidence="6">
    <location>
        <begin position="150"/>
        <end position="282"/>
    </location>
</feature>
<reference evidence="7 8" key="1">
    <citation type="journal article" date="2005" name="DNA Res.">
        <title>Complete genome sequence of the facultative anaerobic magnetotactic bacterium Magnetospirillum sp. strain AMB-1.</title>
        <authorList>
            <person name="Matsunaga T."/>
            <person name="Okamura Y."/>
            <person name="Fukuda Y."/>
            <person name="Wahyudi A.T."/>
            <person name="Murase Y."/>
            <person name="Takeyama H."/>
        </authorList>
    </citation>
    <scope>NUCLEOTIDE SEQUENCE [LARGE SCALE GENOMIC DNA]</scope>
    <source>
        <strain evidence="8">ATCC 700264 / AMB-1</strain>
    </source>
</reference>
<name>Q2W3G3_PARM1</name>
<dbReference type="STRING" id="342108.amb2808"/>
<evidence type="ECO:0000256" key="4">
    <source>
        <dbReference type="ARBA" id="ARBA00022989"/>
    </source>
</evidence>
<protein>
    <submittedName>
        <fullName evidence="7">Permease of the drug/metabolite transporter superfamily</fullName>
    </submittedName>
</protein>
<dbReference type="Pfam" id="PF00892">
    <property type="entry name" value="EamA"/>
    <property type="match status" value="2"/>
</dbReference>
<keyword evidence="4" id="KW-1133">Transmembrane helix</keyword>